<sequence length="707" mass="79957">MKRDVTELSIFPFRSVSQWVWGSGVLPACSPVALRHISVKYIQAHVHGFPLRIVSSFFFFFLSFSAPLTSLRGFPKMWWTLRLLQRETGTSSALSLTEACVTRQLTTKNIRRPKKVQRQMWMDRMKKRRRERARMIAAHEESQKASMNNPSLSGRDVIMAQLANEIFSRGHKHVCCATNISFVPDGNAAMPEVALAGRGNVGKTSLLRSLFRASREVGRSNVKLRRDAMNFFNVGGGVFNVVDLPGFGGTSVPWSTVLQHAVLLRNFVQYRPSLKMLYYCMDVHYKHGVYIQDIDILRFLSKEVPNFTIVLTKGDQLDTTKSNDAFRLEDIRRELLFHDISHPVLVTSAYHMGGIDALRFDMVMNCMHAVPTERLTLTEAKRLSERLLSQRELGTVRQLDLPPTQLQEDLIAWEAELRQERAAGGVTEREDAVESTERTIASEGKVEEHKISVASSIKNGYNNNNNNSSERSEKESTSMVEMHSSGCSNALLDPDREVAFASLCKKLTNNALMSYVKQTSPWRNPLVWPTNVIPTKHPKSNIMRCPEDPQNPYLTQAHFVCPRADMLFRRPNVGVRRASNKGRYEADRPLAFLMKPYTVPYFPDIVDVNMHPLPWTFLGSREAYYEKNGGRHLGVRLSQYASTGEVRALADNPAPAEPDLTKEVRALERARYGSPIAMLRPPEKAHREASAPVVIDVGVANNERADE</sequence>
<evidence type="ECO:0000313" key="9">
    <source>
        <dbReference type="Proteomes" id="UP000583944"/>
    </source>
</evidence>
<dbReference type="GO" id="GO:0046872">
    <property type="term" value="F:metal ion binding"/>
    <property type="evidence" value="ECO:0007669"/>
    <property type="project" value="UniProtKB-KW"/>
</dbReference>
<dbReference type="InterPro" id="IPR006073">
    <property type="entry name" value="GTP-bd"/>
</dbReference>
<feature type="compositionally biased region" description="Basic and acidic residues" evidence="5">
    <location>
        <begin position="422"/>
        <end position="437"/>
    </location>
</feature>
<keyword evidence="1" id="KW-0479">Metal-binding</keyword>
<keyword evidence="6" id="KW-0472">Membrane</keyword>
<feature type="transmembrane region" description="Helical" evidence="6">
    <location>
        <begin position="49"/>
        <end position="68"/>
    </location>
</feature>
<evidence type="ECO:0000256" key="5">
    <source>
        <dbReference type="SAM" id="MobiDB-lite"/>
    </source>
</evidence>
<evidence type="ECO:0000256" key="2">
    <source>
        <dbReference type="ARBA" id="ARBA00022741"/>
    </source>
</evidence>
<keyword evidence="4" id="KW-0342">GTP-binding</keyword>
<organism evidence="8 9">
    <name type="scientific">Trypanosoma cruzi</name>
    <dbReference type="NCBI Taxonomy" id="5693"/>
    <lineage>
        <taxon>Eukaryota</taxon>
        <taxon>Discoba</taxon>
        <taxon>Euglenozoa</taxon>
        <taxon>Kinetoplastea</taxon>
        <taxon>Metakinetoplastina</taxon>
        <taxon>Trypanosomatida</taxon>
        <taxon>Trypanosomatidae</taxon>
        <taxon>Trypanosoma</taxon>
        <taxon>Schizotrypanum</taxon>
    </lineage>
</organism>
<feature type="compositionally biased region" description="Low complexity" evidence="5">
    <location>
        <begin position="455"/>
        <end position="469"/>
    </location>
</feature>
<dbReference type="VEuPathDB" id="TriTrypDB:ECC02_001427"/>
<evidence type="ECO:0000256" key="1">
    <source>
        <dbReference type="ARBA" id="ARBA00022723"/>
    </source>
</evidence>
<dbReference type="Proteomes" id="UP000583944">
    <property type="component" value="Unassembled WGS sequence"/>
</dbReference>
<dbReference type="PANTHER" id="PTHR11649:SF72">
    <property type="entry name" value="G DOMAIN-CONTAINING PROTEIN"/>
    <property type="match status" value="1"/>
</dbReference>
<keyword evidence="6" id="KW-1133">Transmembrane helix</keyword>
<feature type="domain" description="G" evidence="7">
    <location>
        <begin position="192"/>
        <end position="313"/>
    </location>
</feature>
<evidence type="ECO:0000259" key="7">
    <source>
        <dbReference type="Pfam" id="PF01926"/>
    </source>
</evidence>
<dbReference type="InterPro" id="IPR030393">
    <property type="entry name" value="G_ENGB_dom"/>
</dbReference>
<evidence type="ECO:0000313" key="8">
    <source>
        <dbReference type="EMBL" id="KAF5225663.1"/>
    </source>
</evidence>
<feature type="region of interest" description="Disordered" evidence="5">
    <location>
        <begin position="422"/>
        <end position="477"/>
    </location>
</feature>
<protein>
    <recommendedName>
        <fullName evidence="7">G domain-containing protein</fullName>
    </recommendedName>
</protein>
<dbReference type="AlphaFoldDB" id="A0A7J6YGR1"/>
<keyword evidence="2" id="KW-0547">Nucleotide-binding</keyword>
<dbReference type="Gene3D" id="3.40.50.300">
    <property type="entry name" value="P-loop containing nucleotide triphosphate hydrolases"/>
    <property type="match status" value="1"/>
</dbReference>
<name>A0A7J6YGR1_TRYCR</name>
<dbReference type="EMBL" id="JABDHM010000006">
    <property type="protein sequence ID" value="KAF5225663.1"/>
    <property type="molecule type" value="Genomic_DNA"/>
</dbReference>
<evidence type="ECO:0000256" key="6">
    <source>
        <dbReference type="SAM" id="Phobius"/>
    </source>
</evidence>
<accession>A0A7J6YGR1</accession>
<dbReference type="InterPro" id="IPR027417">
    <property type="entry name" value="P-loop_NTPase"/>
</dbReference>
<reference evidence="8 9" key="1">
    <citation type="journal article" date="2019" name="Genome Biol. Evol.">
        <title>Nanopore Sequencing Significantly Improves Genome Assembly of the Protozoan Parasite Trypanosoma cruzi.</title>
        <authorList>
            <person name="Diaz-Viraque F."/>
            <person name="Pita S."/>
            <person name="Greif G."/>
            <person name="de Souza R.C.M."/>
            <person name="Iraola G."/>
            <person name="Robello C."/>
        </authorList>
    </citation>
    <scope>NUCLEOTIDE SEQUENCE [LARGE SCALE GENOMIC DNA]</scope>
    <source>
        <strain evidence="8 9">Berenice</strain>
    </source>
</reference>
<proteinExistence type="predicted"/>
<evidence type="ECO:0000256" key="3">
    <source>
        <dbReference type="ARBA" id="ARBA00022842"/>
    </source>
</evidence>
<dbReference type="Pfam" id="PF01926">
    <property type="entry name" value="MMR_HSR1"/>
    <property type="match status" value="1"/>
</dbReference>
<evidence type="ECO:0000256" key="4">
    <source>
        <dbReference type="ARBA" id="ARBA00023134"/>
    </source>
</evidence>
<dbReference type="SUPFAM" id="SSF52540">
    <property type="entry name" value="P-loop containing nucleoside triphosphate hydrolases"/>
    <property type="match status" value="1"/>
</dbReference>
<dbReference type="PANTHER" id="PTHR11649">
    <property type="entry name" value="MSS1/TRME-RELATED GTP-BINDING PROTEIN"/>
    <property type="match status" value="1"/>
</dbReference>
<keyword evidence="3" id="KW-0460">Magnesium</keyword>
<comment type="caution">
    <text evidence="8">The sequence shown here is derived from an EMBL/GenBank/DDBJ whole genome shotgun (WGS) entry which is preliminary data.</text>
</comment>
<dbReference type="VEuPathDB" id="TriTrypDB:BCY84_13990"/>
<dbReference type="GO" id="GO:0005525">
    <property type="term" value="F:GTP binding"/>
    <property type="evidence" value="ECO:0007669"/>
    <property type="project" value="UniProtKB-KW"/>
</dbReference>
<gene>
    <name evidence="8" type="ORF">ECC02_001427</name>
</gene>
<dbReference type="CDD" id="cd01876">
    <property type="entry name" value="YihA_EngB"/>
    <property type="match status" value="1"/>
</dbReference>
<keyword evidence="6" id="KW-0812">Transmembrane</keyword>